<dbReference type="InterPro" id="IPR003834">
    <property type="entry name" value="Cyt_c_assmbl_TM_dom"/>
</dbReference>
<organism evidence="9 10">
    <name type="scientific">Mycetocola tolaasinivorans</name>
    <dbReference type="NCBI Taxonomy" id="76635"/>
    <lineage>
        <taxon>Bacteria</taxon>
        <taxon>Bacillati</taxon>
        <taxon>Actinomycetota</taxon>
        <taxon>Actinomycetes</taxon>
        <taxon>Micrococcales</taxon>
        <taxon>Microbacteriaceae</taxon>
        <taxon>Mycetocola</taxon>
    </lineage>
</organism>
<keyword evidence="3 7" id="KW-0812">Transmembrane</keyword>
<dbReference type="Pfam" id="PF02683">
    <property type="entry name" value="DsbD_TM"/>
    <property type="match status" value="1"/>
</dbReference>
<dbReference type="InterPro" id="IPR050553">
    <property type="entry name" value="Thioredoxin_ResA/DsbE_sf"/>
</dbReference>
<evidence type="ECO:0000256" key="1">
    <source>
        <dbReference type="ARBA" id="ARBA00004651"/>
    </source>
</evidence>
<feature type="transmembrane region" description="Helical" evidence="7">
    <location>
        <begin position="177"/>
        <end position="201"/>
    </location>
</feature>
<protein>
    <submittedName>
        <fullName evidence="9">Cytochrome c biogenesis protein DipZ</fullName>
    </submittedName>
</protein>
<dbReference type="SUPFAM" id="SSF52833">
    <property type="entry name" value="Thioredoxin-like"/>
    <property type="match status" value="1"/>
</dbReference>
<dbReference type="AlphaFoldDB" id="A0A3L7A7V0"/>
<keyword evidence="4 7" id="KW-1133">Transmembrane helix</keyword>
<keyword evidence="2" id="KW-1003">Cell membrane</keyword>
<evidence type="ECO:0000256" key="2">
    <source>
        <dbReference type="ARBA" id="ARBA00022475"/>
    </source>
</evidence>
<feature type="transmembrane region" description="Helical" evidence="7">
    <location>
        <begin position="103"/>
        <end position="125"/>
    </location>
</feature>
<dbReference type="GO" id="GO:0005886">
    <property type="term" value="C:plasma membrane"/>
    <property type="evidence" value="ECO:0007669"/>
    <property type="project" value="UniProtKB-SubCell"/>
</dbReference>
<evidence type="ECO:0000313" key="10">
    <source>
        <dbReference type="Proteomes" id="UP000272503"/>
    </source>
</evidence>
<proteinExistence type="predicted"/>
<dbReference type="InterPro" id="IPR036249">
    <property type="entry name" value="Thioredoxin-like_sf"/>
</dbReference>
<feature type="compositionally biased region" description="Polar residues" evidence="6">
    <location>
        <begin position="449"/>
        <end position="465"/>
    </location>
</feature>
<keyword evidence="10" id="KW-1185">Reference proteome</keyword>
<feature type="domain" description="Thioredoxin" evidence="8">
    <location>
        <begin position="290"/>
        <end position="438"/>
    </location>
</feature>
<evidence type="ECO:0000256" key="4">
    <source>
        <dbReference type="ARBA" id="ARBA00022989"/>
    </source>
</evidence>
<keyword evidence="5 7" id="KW-0472">Membrane</keyword>
<dbReference type="InterPro" id="IPR000866">
    <property type="entry name" value="AhpC/TSA"/>
</dbReference>
<comment type="caution">
    <text evidence="9">The sequence shown here is derived from an EMBL/GenBank/DDBJ whole genome shotgun (WGS) entry which is preliminary data.</text>
</comment>
<dbReference type="GO" id="GO:0017004">
    <property type="term" value="P:cytochrome complex assembly"/>
    <property type="evidence" value="ECO:0007669"/>
    <property type="project" value="InterPro"/>
</dbReference>
<feature type="transmembrane region" description="Helical" evidence="7">
    <location>
        <begin position="146"/>
        <end position="171"/>
    </location>
</feature>
<dbReference type="GO" id="GO:0016491">
    <property type="term" value="F:oxidoreductase activity"/>
    <property type="evidence" value="ECO:0007669"/>
    <property type="project" value="InterPro"/>
</dbReference>
<dbReference type="Gene3D" id="3.40.30.10">
    <property type="entry name" value="Glutaredoxin"/>
    <property type="match status" value="1"/>
</dbReference>
<dbReference type="Gene3D" id="2.60.120.260">
    <property type="entry name" value="Galactose-binding domain-like"/>
    <property type="match status" value="1"/>
</dbReference>
<dbReference type="GO" id="GO:0016209">
    <property type="term" value="F:antioxidant activity"/>
    <property type="evidence" value="ECO:0007669"/>
    <property type="project" value="InterPro"/>
</dbReference>
<dbReference type="Pfam" id="PF17991">
    <property type="entry name" value="Thioredoxin_10"/>
    <property type="match status" value="1"/>
</dbReference>
<evidence type="ECO:0000256" key="7">
    <source>
        <dbReference type="SAM" id="Phobius"/>
    </source>
</evidence>
<evidence type="ECO:0000313" key="9">
    <source>
        <dbReference type="EMBL" id="RLP76373.1"/>
    </source>
</evidence>
<sequence>MLTLALIGVVGGLITGISPCILPVLPVIFFSGGAESARGGTAAASAASSASSTPGGTATSTPAVRVASRWRPYQVVAGLVVSFSIFTLLGSLILSLLGLPQDVLRWAALIVLVLIGLGLIFEPLQHLLERPFARFPQRAVKPTRRGFGLGLALGAVYVPCAGPILAAITVAGSTGKIGWETVVLTVSFALGTSIPLLFFALAGRRVAERVKAFRTRQKGIRITGGILMIALAIGLVFNVPQALQRLIPDYTAGLQDGFNNSEQVKALDLGGLVTDENKELSNCSNGSAELQNCGPAPALRGISQWFNTKDGAPIALSDLKGKVVLVDFWAYSCINCLRSVPHVSAWAKAYQDAGLTVIGVHSPEYAFEKVPENVAAAIKEQGVTYPVALDNQLSTWTAYRNRYWPAHYLIDASGTVRQIQFGEGGYATTEKLIRQLLTDAQPGVKLPGTTETTDDTPQAGSTTPETYLSPTKMVNFGGTEPYTLGDATFTFPQKLAKDTFALDGDWNLTSQGITSSSGSIKLAYTAREIRMVLGGSGSVTVTDSSGTRTVDVSGPPGSYRIFESAKSSTGELTVHVNGGVDAYSFTFG</sequence>
<comment type="subcellular location">
    <subcellularLocation>
        <location evidence="1">Cell membrane</location>
        <topology evidence="1">Multi-pass membrane protein</topology>
    </subcellularLocation>
</comment>
<gene>
    <name evidence="9" type="ORF">D9V32_05745</name>
</gene>
<dbReference type="Proteomes" id="UP000272503">
    <property type="component" value="Unassembled WGS sequence"/>
</dbReference>
<dbReference type="PANTHER" id="PTHR42852:SF13">
    <property type="entry name" value="PROTEIN DIPZ"/>
    <property type="match status" value="1"/>
</dbReference>
<dbReference type="PROSITE" id="PS51352">
    <property type="entry name" value="THIOREDOXIN_2"/>
    <property type="match status" value="1"/>
</dbReference>
<accession>A0A3L7A7V0</accession>
<name>A0A3L7A7V0_9MICO</name>
<dbReference type="EMBL" id="RCUX01000004">
    <property type="protein sequence ID" value="RLP76373.1"/>
    <property type="molecule type" value="Genomic_DNA"/>
</dbReference>
<evidence type="ECO:0000256" key="6">
    <source>
        <dbReference type="SAM" id="MobiDB-lite"/>
    </source>
</evidence>
<dbReference type="OrthoDB" id="9811352at2"/>
<evidence type="ECO:0000259" key="8">
    <source>
        <dbReference type="PROSITE" id="PS51352"/>
    </source>
</evidence>
<dbReference type="InterPro" id="IPR041017">
    <property type="entry name" value="Thioredoxin_10"/>
</dbReference>
<dbReference type="Pfam" id="PF00578">
    <property type="entry name" value="AhpC-TSA"/>
    <property type="match status" value="1"/>
</dbReference>
<feature type="transmembrane region" description="Helical" evidence="7">
    <location>
        <begin position="222"/>
        <end position="239"/>
    </location>
</feature>
<feature type="transmembrane region" description="Helical" evidence="7">
    <location>
        <begin position="75"/>
        <end position="97"/>
    </location>
</feature>
<dbReference type="InterPro" id="IPR013766">
    <property type="entry name" value="Thioredoxin_domain"/>
</dbReference>
<evidence type="ECO:0000256" key="3">
    <source>
        <dbReference type="ARBA" id="ARBA00022692"/>
    </source>
</evidence>
<feature type="transmembrane region" description="Helical" evidence="7">
    <location>
        <begin position="6"/>
        <end position="30"/>
    </location>
</feature>
<evidence type="ECO:0000256" key="5">
    <source>
        <dbReference type="ARBA" id="ARBA00023136"/>
    </source>
</evidence>
<feature type="region of interest" description="Disordered" evidence="6">
    <location>
        <begin position="443"/>
        <end position="465"/>
    </location>
</feature>
<dbReference type="RefSeq" id="WP_121647954.1">
    <property type="nucleotide sequence ID" value="NZ_RCUX01000004.1"/>
</dbReference>
<reference evidence="9 10" key="1">
    <citation type="submission" date="2018-10" db="EMBL/GenBank/DDBJ databases">
        <authorList>
            <person name="Li J."/>
        </authorList>
    </citation>
    <scope>NUCLEOTIDE SEQUENCE [LARGE SCALE GENOMIC DNA]</scope>
    <source>
        <strain evidence="9 10">IF 016277</strain>
    </source>
</reference>
<dbReference type="PANTHER" id="PTHR42852">
    <property type="entry name" value="THIOL:DISULFIDE INTERCHANGE PROTEIN DSBE"/>
    <property type="match status" value="1"/>
</dbReference>
<dbReference type="CDD" id="cd03012">
    <property type="entry name" value="TlpA_like_DipZ_like"/>
    <property type="match status" value="1"/>
</dbReference>